<gene>
    <name evidence="1" type="ORF">J34TS1_43760</name>
</gene>
<comment type="caution">
    <text evidence="1">The sequence shown here is derived from an EMBL/GenBank/DDBJ whole genome shotgun (WGS) entry which is preliminary data.</text>
</comment>
<accession>A0A919YDG0</accession>
<keyword evidence="2" id="KW-1185">Reference proteome</keyword>
<protein>
    <submittedName>
        <fullName evidence="1">Uncharacterized protein</fullName>
    </submittedName>
</protein>
<proteinExistence type="predicted"/>
<dbReference type="Proteomes" id="UP000682811">
    <property type="component" value="Unassembled WGS sequence"/>
</dbReference>
<organism evidence="1 2">
    <name type="scientific">Paenibacillus azoreducens</name>
    <dbReference type="NCBI Taxonomy" id="116718"/>
    <lineage>
        <taxon>Bacteria</taxon>
        <taxon>Bacillati</taxon>
        <taxon>Bacillota</taxon>
        <taxon>Bacilli</taxon>
        <taxon>Bacillales</taxon>
        <taxon>Paenibacillaceae</taxon>
        <taxon>Paenibacillus</taxon>
    </lineage>
</organism>
<evidence type="ECO:0000313" key="2">
    <source>
        <dbReference type="Proteomes" id="UP000682811"/>
    </source>
</evidence>
<evidence type="ECO:0000313" key="1">
    <source>
        <dbReference type="EMBL" id="GIO49611.1"/>
    </source>
</evidence>
<name>A0A919YDG0_9BACL</name>
<dbReference type="AlphaFoldDB" id="A0A919YDG0"/>
<reference evidence="1 2" key="1">
    <citation type="submission" date="2021-03" db="EMBL/GenBank/DDBJ databases">
        <title>Antimicrobial resistance genes in bacteria isolated from Japanese honey, and their potential for conferring macrolide and lincosamide resistance in the American foulbrood pathogen Paenibacillus larvae.</title>
        <authorList>
            <person name="Okamoto M."/>
            <person name="Kumagai M."/>
            <person name="Kanamori H."/>
            <person name="Takamatsu D."/>
        </authorList>
    </citation>
    <scope>NUCLEOTIDE SEQUENCE [LARGE SCALE GENOMIC DNA]</scope>
    <source>
        <strain evidence="1 2">J34TS1</strain>
    </source>
</reference>
<sequence>MLLRHICEVCGKEEVLSPEQGYDQGWDYPPQMGQFKIISPRTCGNCAINGTLWWAINMEGKQADSFNEKQLQTFNRILQEPESILVT</sequence>
<dbReference type="EMBL" id="BORT01000023">
    <property type="protein sequence ID" value="GIO49611.1"/>
    <property type="molecule type" value="Genomic_DNA"/>
</dbReference>